<keyword evidence="2" id="KW-1185">Reference proteome</keyword>
<dbReference type="AlphaFoldDB" id="A0A919B4P1"/>
<accession>A0A919B4P1</accession>
<proteinExistence type="predicted"/>
<comment type="caution">
    <text evidence="1">The sequence shown here is derived from an EMBL/GenBank/DDBJ whole genome shotgun (WGS) entry which is preliminary data.</text>
</comment>
<evidence type="ECO:0000313" key="1">
    <source>
        <dbReference type="EMBL" id="GHF48187.1"/>
    </source>
</evidence>
<reference evidence="1" key="1">
    <citation type="journal article" date="2014" name="Int. J. Syst. Evol. Microbiol.">
        <title>Complete genome sequence of Corynebacterium casei LMG S-19264T (=DSM 44701T), isolated from a smear-ripened cheese.</title>
        <authorList>
            <consortium name="US DOE Joint Genome Institute (JGI-PGF)"/>
            <person name="Walter F."/>
            <person name="Albersmeier A."/>
            <person name="Kalinowski J."/>
            <person name="Ruckert C."/>
        </authorList>
    </citation>
    <scope>NUCLEOTIDE SEQUENCE</scope>
    <source>
        <strain evidence="1">JCM 4059</strain>
    </source>
</reference>
<dbReference type="EMBL" id="BNBD01000005">
    <property type="protein sequence ID" value="GHF48187.1"/>
    <property type="molecule type" value="Genomic_DNA"/>
</dbReference>
<sequence length="45" mass="4954">MELHETYEPPALVDAGEFTDVTRGYPPGAWMDGSAPYPYYSPFAG</sequence>
<dbReference type="NCBIfam" id="NF033521">
    <property type="entry name" value="lasso_leader_L3"/>
    <property type="match status" value="1"/>
</dbReference>
<protein>
    <recommendedName>
        <fullName evidence="3">Lasso RiPP family leader peptide-containing protein</fullName>
    </recommendedName>
</protein>
<organism evidence="1 2">
    <name type="scientific">Streptomyces mashuensis</name>
    <dbReference type="NCBI Taxonomy" id="33904"/>
    <lineage>
        <taxon>Bacteria</taxon>
        <taxon>Bacillati</taxon>
        <taxon>Actinomycetota</taxon>
        <taxon>Actinomycetes</taxon>
        <taxon>Kitasatosporales</taxon>
        <taxon>Streptomycetaceae</taxon>
        <taxon>Streptomyces</taxon>
    </lineage>
</organism>
<reference evidence="1" key="2">
    <citation type="submission" date="2020-09" db="EMBL/GenBank/DDBJ databases">
        <authorList>
            <person name="Sun Q."/>
            <person name="Ohkuma M."/>
        </authorList>
    </citation>
    <scope>NUCLEOTIDE SEQUENCE</scope>
    <source>
        <strain evidence="1">JCM 4059</strain>
    </source>
</reference>
<dbReference type="RefSeq" id="WP_190130223.1">
    <property type="nucleotide sequence ID" value="NZ_BNBD01000005.1"/>
</dbReference>
<gene>
    <name evidence="1" type="ORF">GCM10010218_32080</name>
</gene>
<dbReference type="Proteomes" id="UP000638313">
    <property type="component" value="Unassembled WGS sequence"/>
</dbReference>
<evidence type="ECO:0008006" key="3">
    <source>
        <dbReference type="Google" id="ProtNLM"/>
    </source>
</evidence>
<evidence type="ECO:0000313" key="2">
    <source>
        <dbReference type="Proteomes" id="UP000638313"/>
    </source>
</evidence>
<name>A0A919B4P1_9ACTN</name>